<evidence type="ECO:0000256" key="1">
    <source>
        <dbReference type="ARBA" id="ARBA00012245"/>
    </source>
</evidence>
<dbReference type="Proteomes" id="UP000030832">
    <property type="component" value="Unassembled WGS sequence"/>
</dbReference>
<accession>A0A0B0IN05</accession>
<comment type="catalytic activity">
    <reaction evidence="3">
        <text>thiosulfate + hydrogen cyanide = thiocyanate + sulfite + 2 H(+)</text>
        <dbReference type="Rhea" id="RHEA:16881"/>
        <dbReference type="ChEBI" id="CHEBI:15378"/>
        <dbReference type="ChEBI" id="CHEBI:17359"/>
        <dbReference type="ChEBI" id="CHEBI:18022"/>
        <dbReference type="ChEBI" id="CHEBI:18407"/>
        <dbReference type="ChEBI" id="CHEBI:33542"/>
        <dbReference type="EC" id="2.8.1.1"/>
    </reaction>
</comment>
<proteinExistence type="predicted"/>
<reference evidence="5 6" key="1">
    <citation type="submission" date="2014-09" db="EMBL/GenBank/DDBJ databases">
        <title>Genome sequencing and annotation of Bacillus Okhensis strain Kh10-101T.</title>
        <authorList>
            <person name="Prakash J.S."/>
        </authorList>
    </citation>
    <scope>NUCLEOTIDE SEQUENCE [LARGE SCALE GENOMIC DNA]</scope>
    <source>
        <strain evidence="6">Kh10-101T</strain>
    </source>
</reference>
<dbReference type="EMBL" id="JRJU01000004">
    <property type="protein sequence ID" value="KHF41061.1"/>
    <property type="molecule type" value="Genomic_DNA"/>
</dbReference>
<name>A0A0B0IN05_9BACI</name>
<dbReference type="CDD" id="cd01448">
    <property type="entry name" value="TST_Repeat_1"/>
    <property type="match status" value="1"/>
</dbReference>
<evidence type="ECO:0000313" key="5">
    <source>
        <dbReference type="EMBL" id="KHF41061.1"/>
    </source>
</evidence>
<evidence type="ECO:0000313" key="6">
    <source>
        <dbReference type="Proteomes" id="UP000030832"/>
    </source>
</evidence>
<dbReference type="InterPro" id="IPR051126">
    <property type="entry name" value="Thiosulfate_sulfurtransferase"/>
</dbReference>
<evidence type="ECO:0000256" key="3">
    <source>
        <dbReference type="ARBA" id="ARBA00047549"/>
    </source>
</evidence>
<dbReference type="Gene3D" id="3.40.250.10">
    <property type="entry name" value="Rhodanese-like domain"/>
    <property type="match status" value="2"/>
</dbReference>
<comment type="caution">
    <text evidence="5">The sequence shown here is derived from an EMBL/GenBank/DDBJ whole genome shotgun (WGS) entry which is preliminary data.</text>
</comment>
<sequence length="275" mass="31591">MDYPNSHLLVTADWVEEHTEQEGIYIIDVRKNGYEQGHIPKAIHFSVDNLVDKNHPVEGYLISEKKFEQLMKELGVRNDQLIVIYDEGKETSATRLFYALEYFGHKNVRILNGGYQAWVANQKKISREDSRKLKGDFKVSLNQELMVKKEEEMQMIGKEGMVLFDVRSPEEYKGEKVLAQRGGHIPTAVNLEWTTVLKDEGVPVFKDVAEISKLLEGVGVTRDKTIVVYCQKANRASHMYYTLRLMGFENITLYEGSWAEWGNDPDTPITNPSNE</sequence>
<dbReference type="InterPro" id="IPR036873">
    <property type="entry name" value="Rhodanese-like_dom_sf"/>
</dbReference>
<dbReference type="EC" id="2.8.1.1" evidence="1"/>
<dbReference type="SUPFAM" id="SSF52821">
    <property type="entry name" value="Rhodanese/Cell cycle control phosphatase"/>
    <property type="match status" value="2"/>
</dbReference>
<feature type="domain" description="Rhodanese" evidence="4">
    <location>
        <begin position="20"/>
        <end position="123"/>
    </location>
</feature>
<dbReference type="InterPro" id="IPR001763">
    <property type="entry name" value="Rhodanese-like_dom"/>
</dbReference>
<keyword evidence="2" id="KW-0677">Repeat</keyword>
<dbReference type="GO" id="GO:0004792">
    <property type="term" value="F:thiosulfate-cyanide sulfurtransferase activity"/>
    <property type="evidence" value="ECO:0007669"/>
    <property type="project" value="UniProtKB-EC"/>
</dbReference>
<dbReference type="PANTHER" id="PTHR43855:SF1">
    <property type="entry name" value="THIOSULFATE SULFURTRANSFERASE"/>
    <property type="match status" value="1"/>
</dbReference>
<organism evidence="5 6">
    <name type="scientific">Halalkalibacter okhensis</name>
    <dbReference type="NCBI Taxonomy" id="333138"/>
    <lineage>
        <taxon>Bacteria</taxon>
        <taxon>Bacillati</taxon>
        <taxon>Bacillota</taxon>
        <taxon>Bacilli</taxon>
        <taxon>Bacillales</taxon>
        <taxon>Bacillaceae</taxon>
        <taxon>Halalkalibacter</taxon>
    </lineage>
</organism>
<dbReference type="STRING" id="333138.LQ50_04600"/>
<dbReference type="PROSITE" id="PS50206">
    <property type="entry name" value="RHODANESE_3"/>
    <property type="match status" value="2"/>
</dbReference>
<dbReference type="CDD" id="cd01449">
    <property type="entry name" value="TST_Repeat_2"/>
    <property type="match status" value="1"/>
</dbReference>
<evidence type="ECO:0000256" key="2">
    <source>
        <dbReference type="ARBA" id="ARBA00022737"/>
    </source>
</evidence>
<evidence type="ECO:0000259" key="4">
    <source>
        <dbReference type="PROSITE" id="PS50206"/>
    </source>
</evidence>
<gene>
    <name evidence="5" type="ORF">LQ50_04600</name>
</gene>
<keyword evidence="6" id="KW-1185">Reference proteome</keyword>
<protein>
    <recommendedName>
        <fullName evidence="1">thiosulfate sulfurtransferase</fullName>
        <ecNumber evidence="1">2.8.1.1</ecNumber>
    </recommendedName>
</protein>
<dbReference type="SMART" id="SM00450">
    <property type="entry name" value="RHOD"/>
    <property type="match status" value="2"/>
</dbReference>
<feature type="domain" description="Rhodanese" evidence="4">
    <location>
        <begin position="157"/>
        <end position="270"/>
    </location>
</feature>
<dbReference type="eggNOG" id="COG2897">
    <property type="taxonomic scope" value="Bacteria"/>
</dbReference>
<dbReference type="PANTHER" id="PTHR43855">
    <property type="entry name" value="THIOSULFATE SULFURTRANSFERASE"/>
    <property type="match status" value="1"/>
</dbReference>
<dbReference type="AlphaFoldDB" id="A0A0B0IN05"/>
<dbReference type="Pfam" id="PF00581">
    <property type="entry name" value="Rhodanese"/>
    <property type="match status" value="2"/>
</dbReference>